<feature type="region of interest" description="Disordered" evidence="1">
    <location>
        <begin position="467"/>
        <end position="502"/>
    </location>
</feature>
<evidence type="ECO:0000313" key="3">
    <source>
        <dbReference type="Proteomes" id="UP000186817"/>
    </source>
</evidence>
<organism evidence="2 3">
    <name type="scientific">Symbiodinium microadriaticum</name>
    <name type="common">Dinoflagellate</name>
    <name type="synonym">Zooxanthella microadriatica</name>
    <dbReference type="NCBI Taxonomy" id="2951"/>
    <lineage>
        <taxon>Eukaryota</taxon>
        <taxon>Sar</taxon>
        <taxon>Alveolata</taxon>
        <taxon>Dinophyceae</taxon>
        <taxon>Suessiales</taxon>
        <taxon>Symbiodiniaceae</taxon>
        <taxon>Symbiodinium</taxon>
    </lineage>
</organism>
<dbReference type="EMBL" id="LSRX01000200">
    <property type="protein sequence ID" value="OLQ04786.1"/>
    <property type="molecule type" value="Genomic_DNA"/>
</dbReference>
<comment type="caution">
    <text evidence="2">The sequence shown here is derived from an EMBL/GenBank/DDBJ whole genome shotgun (WGS) entry which is preliminary data.</text>
</comment>
<sequence>MASQRRSTNRARWLSCSLVGVAVCSLAGSPRIWETSRALATAAAPAAEATETSCQQLQKEQLEAVQSRISGWEKASAEGRSVLRYGKQASALLNRTLSSFDVAVRPIPSFPGLQCSHPGAVASWREQLYRDVGGRLAWARASHLPANRVIVVFWIITRRSVQRSAQPDMEPEPMEGQEKRASGVEAELQAVRQGVQDLAEHLRGEQQKAFCCIEQQISELRALIDARPRLDAEAAATLSSAPTRPAEPAEYQTMSLEDEVRVLRVEMDAVNLKMKSQETICTSQDPITPPCSEVSTSREVSEIQTQIVEVVRREQEAFRDRYLLEASNCAESVKNLELTMGHVSRELNKLLQKVGEEAEASPNRAVTFDGVLCNSSKTTLQGASFEGRDDVSPSNSPGRESSVTAIQGLESAATCSPMEPTGGLVQWSRPSQGPYTQQPVNVHQEVTRCGPPVPLPQYNNAQPANVWRRSLGNPSAPAHTPPPPSAPMYFRSRSQDGPTPPAQDRVVIATKMASSGQEQTTTPIKSMPRMVATPQMVKDPFREARDVKVPSRATIAVPFARDWKGQVMPPLSMAIRSSGYRHGWCSFALLGVTYCHIASQQLQMKVRCEVS</sequence>
<name>A0A1Q9EBI2_SYMMI</name>
<evidence type="ECO:0000313" key="2">
    <source>
        <dbReference type="EMBL" id="OLQ04786.1"/>
    </source>
</evidence>
<protein>
    <submittedName>
        <fullName evidence="2">Uncharacterized protein</fullName>
    </submittedName>
</protein>
<feature type="compositionally biased region" description="Polar residues" evidence="1">
    <location>
        <begin position="392"/>
        <end position="402"/>
    </location>
</feature>
<reference evidence="2 3" key="1">
    <citation type="submission" date="2016-02" db="EMBL/GenBank/DDBJ databases">
        <title>Genome analysis of coral dinoflagellate symbionts highlights evolutionary adaptations to a symbiotic lifestyle.</title>
        <authorList>
            <person name="Aranda M."/>
            <person name="Li Y."/>
            <person name="Liew Y.J."/>
            <person name="Baumgarten S."/>
            <person name="Simakov O."/>
            <person name="Wilson M."/>
            <person name="Piel J."/>
            <person name="Ashoor H."/>
            <person name="Bougouffa S."/>
            <person name="Bajic V.B."/>
            <person name="Ryu T."/>
            <person name="Ravasi T."/>
            <person name="Bayer T."/>
            <person name="Micklem G."/>
            <person name="Kim H."/>
            <person name="Bhak J."/>
            <person name="Lajeunesse T.C."/>
            <person name="Voolstra C.R."/>
        </authorList>
    </citation>
    <scope>NUCLEOTIDE SEQUENCE [LARGE SCALE GENOMIC DNA]</scope>
    <source>
        <strain evidence="2 3">CCMP2467</strain>
    </source>
</reference>
<dbReference type="Proteomes" id="UP000186817">
    <property type="component" value="Unassembled WGS sequence"/>
</dbReference>
<gene>
    <name evidence="2" type="ORF">AK812_SmicGene12042</name>
</gene>
<keyword evidence="3" id="KW-1185">Reference proteome</keyword>
<evidence type="ECO:0000256" key="1">
    <source>
        <dbReference type="SAM" id="MobiDB-lite"/>
    </source>
</evidence>
<dbReference type="OrthoDB" id="433848at2759"/>
<dbReference type="AlphaFoldDB" id="A0A1Q9EBI2"/>
<feature type="region of interest" description="Disordered" evidence="1">
    <location>
        <begin position="383"/>
        <end position="402"/>
    </location>
</feature>
<proteinExistence type="predicted"/>
<accession>A0A1Q9EBI2</accession>